<dbReference type="PROSITE" id="PS51257">
    <property type="entry name" value="PROKAR_LIPOPROTEIN"/>
    <property type="match status" value="1"/>
</dbReference>
<dbReference type="Pfam" id="PF14092">
    <property type="entry name" value="DUF4270"/>
    <property type="match status" value="1"/>
</dbReference>
<feature type="chain" id="PRO_5036385819" evidence="1">
    <location>
        <begin position="20"/>
        <end position="438"/>
    </location>
</feature>
<reference evidence="5 6" key="1">
    <citation type="journal article" date="2019" name="Nat. Med.">
        <title>A library of human gut bacterial isolates paired with longitudinal multiomics data enables mechanistic microbiome research.</title>
        <authorList>
            <person name="Poyet M."/>
            <person name="Groussin M."/>
            <person name="Gibbons S.M."/>
            <person name="Avila-Pacheco J."/>
            <person name="Jiang X."/>
            <person name="Kearney S.M."/>
            <person name="Perrotta A.R."/>
            <person name="Berdy B."/>
            <person name="Zhao S."/>
            <person name="Lieberman T.D."/>
            <person name="Swanson P.K."/>
            <person name="Smith M."/>
            <person name="Roesemann S."/>
            <person name="Alexander J.E."/>
            <person name="Rich S.A."/>
            <person name="Livny J."/>
            <person name="Vlamakis H."/>
            <person name="Clish C."/>
            <person name="Bullock K."/>
            <person name="Deik A."/>
            <person name="Scott J."/>
            <person name="Pierce K.A."/>
            <person name="Xavier R.J."/>
            <person name="Alm E.J."/>
        </authorList>
    </citation>
    <scope>NUCLEOTIDE SEQUENCE [LARGE SCALE GENOMIC DNA]</scope>
    <source>
        <strain evidence="4 7">BIOML-A11</strain>
        <strain evidence="2 6">BIOML-A36</strain>
        <strain evidence="3 5">BIOML-A37</strain>
    </source>
</reference>
<dbReference type="Proteomes" id="UP000441711">
    <property type="component" value="Unassembled WGS sequence"/>
</dbReference>
<dbReference type="GeneID" id="29796251"/>
<dbReference type="EMBL" id="WCUP01000012">
    <property type="protein sequence ID" value="KAB4108057.1"/>
    <property type="molecule type" value="Genomic_DNA"/>
</dbReference>
<name>A0A6I0L361_BACUN</name>
<organism evidence="3 5">
    <name type="scientific">Bacteroides uniformis</name>
    <dbReference type="NCBI Taxonomy" id="820"/>
    <lineage>
        <taxon>Bacteria</taxon>
        <taxon>Pseudomonadati</taxon>
        <taxon>Bacteroidota</taxon>
        <taxon>Bacteroidia</taxon>
        <taxon>Bacteroidales</taxon>
        <taxon>Bacteroidaceae</taxon>
        <taxon>Bacteroides</taxon>
    </lineage>
</organism>
<proteinExistence type="predicted"/>
<evidence type="ECO:0000313" key="3">
    <source>
        <dbReference type="EMBL" id="KAB4121725.1"/>
    </source>
</evidence>
<accession>A0A6I0L361</accession>
<evidence type="ECO:0000313" key="2">
    <source>
        <dbReference type="EMBL" id="KAB4108057.1"/>
    </source>
</evidence>
<dbReference type="RefSeq" id="WP_034523218.1">
    <property type="nucleotide sequence ID" value="NZ_JADPGA010000011.1"/>
</dbReference>
<evidence type="ECO:0000256" key="1">
    <source>
        <dbReference type="SAM" id="SignalP"/>
    </source>
</evidence>
<protein>
    <submittedName>
        <fullName evidence="3">DUF4270 domain-containing protein</fullName>
    </submittedName>
</protein>
<dbReference type="Proteomes" id="UP000438773">
    <property type="component" value="Unassembled WGS sequence"/>
</dbReference>
<evidence type="ECO:0000313" key="5">
    <source>
        <dbReference type="Proteomes" id="UP000438773"/>
    </source>
</evidence>
<gene>
    <name evidence="4" type="ORF">GAP55_14370</name>
    <name evidence="2" type="ORF">GAQ70_17020</name>
    <name evidence="3" type="ORF">GAQ75_18735</name>
</gene>
<evidence type="ECO:0000313" key="6">
    <source>
        <dbReference type="Proteomes" id="UP000441711"/>
    </source>
</evidence>
<keyword evidence="1" id="KW-0732">Signal</keyword>
<dbReference type="AlphaFoldDB" id="A0A6I0L361"/>
<dbReference type="Proteomes" id="UP000466952">
    <property type="component" value="Unassembled WGS sequence"/>
</dbReference>
<evidence type="ECO:0000313" key="7">
    <source>
        <dbReference type="Proteomes" id="UP000466952"/>
    </source>
</evidence>
<dbReference type="EMBL" id="WCTR01000010">
    <property type="protein sequence ID" value="KAB4211051.1"/>
    <property type="molecule type" value="Genomic_DNA"/>
</dbReference>
<sequence length="438" mass="50331">MYKPLFFVCLALLSSVLLSCYNDKNTFGDKWVNSELRNISMDTSTIITTAVLIDSLETSGKHVVLAGKYTHPVWGSVSATGYIPYLRPSYSTESNETVQFDSLMLVLSCNKTFVGDTTLQQKYAIHLLTEKVVLNENGYLYNNSSFAYDPDPLAVYSFLPRPNTSEKIEIRLPDNLGKDLLNRFHNHDEVVAENHFEDYFKGLVIVPDEQQCHSLLGFQVKDSLSAMILYYHIESAYENHQKIVFSPNKETQFNKLKHDRKNTPMEPYPWTDLEIPSTKLGNKGILFSGIGWYTRLEFPYLNNIMEQGEYVHIEQAILKIYPEVGTYSDYNVLPDSIFLYIADENNVVTDAVKDYLGDEEQSGKLIKDDLFFGNTYYYFDVSQFMQKELGASGKNKHNLQLVFNSDDYTKTLKNMTFSDSNGQFPITLQLNYKIYESY</sequence>
<dbReference type="InterPro" id="IPR025366">
    <property type="entry name" value="DUF4270"/>
</dbReference>
<evidence type="ECO:0000313" key="4">
    <source>
        <dbReference type="EMBL" id="KAB4211051.1"/>
    </source>
</evidence>
<comment type="caution">
    <text evidence="3">The sequence shown here is derived from an EMBL/GenBank/DDBJ whole genome shotgun (WGS) entry which is preliminary data.</text>
</comment>
<feature type="signal peptide" evidence="1">
    <location>
        <begin position="1"/>
        <end position="19"/>
    </location>
</feature>
<dbReference type="EMBL" id="WCUQ01000012">
    <property type="protein sequence ID" value="KAB4121725.1"/>
    <property type="molecule type" value="Genomic_DNA"/>
</dbReference>